<name>A0A0Q3ILW4_BRADI</name>
<dbReference type="AlphaFoldDB" id="A0A0Q3ILW4"/>
<feature type="signal peptide" evidence="2">
    <location>
        <begin position="1"/>
        <end position="24"/>
    </location>
</feature>
<feature type="transmembrane region" description="Helical" evidence="1">
    <location>
        <begin position="132"/>
        <end position="152"/>
    </location>
</feature>
<proteinExistence type="predicted"/>
<keyword evidence="1" id="KW-0472">Membrane</keyword>
<accession>A0A0Q3ILW4</accession>
<protein>
    <submittedName>
        <fullName evidence="3 4">Uncharacterized protein</fullName>
    </submittedName>
</protein>
<dbReference type="Proteomes" id="UP000008810">
    <property type="component" value="Chromosome 2"/>
</dbReference>
<dbReference type="Gramene" id="KQK06875">
    <property type="protein sequence ID" value="KQK06875"/>
    <property type="gene ID" value="BRADI_2g30905v3"/>
</dbReference>
<keyword evidence="1" id="KW-1133">Transmembrane helix</keyword>
<evidence type="ECO:0000313" key="3">
    <source>
        <dbReference type="EMBL" id="KQK06875.1"/>
    </source>
</evidence>
<reference evidence="4" key="3">
    <citation type="submission" date="2018-08" db="UniProtKB">
        <authorList>
            <consortium name="EnsemblPlants"/>
        </authorList>
    </citation>
    <scope>IDENTIFICATION</scope>
    <source>
        <strain evidence="4">cv. Bd21</strain>
    </source>
</reference>
<evidence type="ECO:0000313" key="5">
    <source>
        <dbReference type="Proteomes" id="UP000008810"/>
    </source>
</evidence>
<gene>
    <name evidence="3" type="ORF">BRADI_2g30905v3</name>
</gene>
<dbReference type="EMBL" id="CM000881">
    <property type="protein sequence ID" value="KQK06875.1"/>
    <property type="molecule type" value="Genomic_DNA"/>
</dbReference>
<dbReference type="InParanoid" id="A0A0Q3ILW4"/>
<keyword evidence="5" id="KW-1185">Reference proteome</keyword>
<sequence>MRRGGGSVGGAFLLVGAGVLLSLSGESSISYSNVVLPSHGRFCCSRFRLSAADFCCFHPDDVARRRQELHPLSVSVGTSICAGYPSRMPVQVINLDDCRNQYYPNPNMLPHTEARICHQIWFALYLEDSTHGAHNITVIVFFLICACLSLVVGG</sequence>
<evidence type="ECO:0000256" key="1">
    <source>
        <dbReference type="SAM" id="Phobius"/>
    </source>
</evidence>
<reference evidence="3" key="2">
    <citation type="submission" date="2017-06" db="EMBL/GenBank/DDBJ databases">
        <title>WGS assembly of Brachypodium distachyon.</title>
        <authorList>
            <consortium name="The International Brachypodium Initiative"/>
            <person name="Lucas S."/>
            <person name="Harmon-Smith M."/>
            <person name="Lail K."/>
            <person name="Tice H."/>
            <person name="Grimwood J."/>
            <person name="Bruce D."/>
            <person name="Barry K."/>
            <person name="Shu S."/>
            <person name="Lindquist E."/>
            <person name="Wang M."/>
            <person name="Pitluck S."/>
            <person name="Vogel J.P."/>
            <person name="Garvin D.F."/>
            <person name="Mockler T.C."/>
            <person name="Schmutz J."/>
            <person name="Rokhsar D."/>
            <person name="Bevan M.W."/>
        </authorList>
    </citation>
    <scope>NUCLEOTIDE SEQUENCE</scope>
    <source>
        <strain evidence="3">Bd21</strain>
    </source>
</reference>
<organism evidence="3">
    <name type="scientific">Brachypodium distachyon</name>
    <name type="common">Purple false brome</name>
    <name type="synonym">Trachynia distachya</name>
    <dbReference type="NCBI Taxonomy" id="15368"/>
    <lineage>
        <taxon>Eukaryota</taxon>
        <taxon>Viridiplantae</taxon>
        <taxon>Streptophyta</taxon>
        <taxon>Embryophyta</taxon>
        <taxon>Tracheophyta</taxon>
        <taxon>Spermatophyta</taxon>
        <taxon>Magnoliopsida</taxon>
        <taxon>Liliopsida</taxon>
        <taxon>Poales</taxon>
        <taxon>Poaceae</taxon>
        <taxon>BOP clade</taxon>
        <taxon>Pooideae</taxon>
        <taxon>Stipodae</taxon>
        <taxon>Brachypodieae</taxon>
        <taxon>Brachypodium</taxon>
    </lineage>
</organism>
<evidence type="ECO:0000256" key="2">
    <source>
        <dbReference type="SAM" id="SignalP"/>
    </source>
</evidence>
<keyword evidence="2" id="KW-0732">Signal</keyword>
<feature type="chain" id="PRO_5033238048" evidence="2">
    <location>
        <begin position="25"/>
        <end position="154"/>
    </location>
</feature>
<dbReference type="EnsemblPlants" id="KQK06875">
    <property type="protein sequence ID" value="KQK06875"/>
    <property type="gene ID" value="BRADI_2g30905v3"/>
</dbReference>
<reference evidence="3 4" key="1">
    <citation type="journal article" date="2010" name="Nature">
        <title>Genome sequencing and analysis of the model grass Brachypodium distachyon.</title>
        <authorList>
            <consortium name="International Brachypodium Initiative"/>
        </authorList>
    </citation>
    <scope>NUCLEOTIDE SEQUENCE [LARGE SCALE GENOMIC DNA]</scope>
    <source>
        <strain evidence="3 4">Bd21</strain>
    </source>
</reference>
<evidence type="ECO:0000313" key="4">
    <source>
        <dbReference type="EnsemblPlants" id="KQK06875"/>
    </source>
</evidence>
<keyword evidence="1" id="KW-0812">Transmembrane</keyword>